<dbReference type="Proteomes" id="UP000184038">
    <property type="component" value="Unassembled WGS sequence"/>
</dbReference>
<accession>A0A1M7MKJ7</accession>
<sequence>MEITILIADDDPIFRELIRDMLKKESYIVIEAENGSDALQAFYDNSGIDLIILDVMMPELSGWEVLDEIRIQSEMPVVMLTALGDERNEIQGLHAGADDYITKPFSYPIFMARIKTLLRKIERKKTATLHCGELILNQLEHKVFVDEEEVFLNNKEYQLLEYFMHNKGLTLTRDMLINQVWGFDFDGDSRTLDTNIKTLRAKLQEAGRYIQTIRGTGYRLEELKKNE</sequence>
<evidence type="ECO:0000259" key="11">
    <source>
        <dbReference type="PROSITE" id="PS51755"/>
    </source>
</evidence>
<feature type="modified residue" description="4-aspartylphosphate" evidence="8">
    <location>
        <position position="54"/>
    </location>
</feature>
<dbReference type="Gene3D" id="3.40.50.2300">
    <property type="match status" value="1"/>
</dbReference>
<evidence type="ECO:0000259" key="10">
    <source>
        <dbReference type="PROSITE" id="PS50110"/>
    </source>
</evidence>
<keyword evidence="4" id="KW-0805">Transcription regulation</keyword>
<dbReference type="AlphaFoldDB" id="A0A1M7MKJ7"/>
<feature type="domain" description="OmpR/PhoB-type" evidence="11">
    <location>
        <begin position="126"/>
        <end position="222"/>
    </location>
</feature>
<organism evidence="12 13">
    <name type="scientific">Anaerosporobacter mobilis DSM 15930</name>
    <dbReference type="NCBI Taxonomy" id="1120996"/>
    <lineage>
        <taxon>Bacteria</taxon>
        <taxon>Bacillati</taxon>
        <taxon>Bacillota</taxon>
        <taxon>Clostridia</taxon>
        <taxon>Lachnospirales</taxon>
        <taxon>Lachnospiraceae</taxon>
        <taxon>Anaerosporobacter</taxon>
    </lineage>
</organism>
<evidence type="ECO:0000313" key="12">
    <source>
        <dbReference type="EMBL" id="SHM91377.1"/>
    </source>
</evidence>
<keyword evidence="2 8" id="KW-0597">Phosphoprotein</keyword>
<keyword evidence="13" id="KW-1185">Reference proteome</keyword>
<dbReference type="CDD" id="cd17574">
    <property type="entry name" value="REC_OmpR"/>
    <property type="match status" value="1"/>
</dbReference>
<feature type="domain" description="Response regulatory" evidence="10">
    <location>
        <begin position="4"/>
        <end position="118"/>
    </location>
</feature>
<evidence type="ECO:0000256" key="9">
    <source>
        <dbReference type="PROSITE-ProRule" id="PRU01091"/>
    </source>
</evidence>
<dbReference type="PANTHER" id="PTHR48111">
    <property type="entry name" value="REGULATOR OF RPOS"/>
    <property type="match status" value="1"/>
</dbReference>
<dbReference type="InterPro" id="IPR039420">
    <property type="entry name" value="WalR-like"/>
</dbReference>
<evidence type="ECO:0000256" key="8">
    <source>
        <dbReference type="PROSITE-ProRule" id="PRU00169"/>
    </source>
</evidence>
<dbReference type="SMART" id="SM00862">
    <property type="entry name" value="Trans_reg_C"/>
    <property type="match status" value="1"/>
</dbReference>
<evidence type="ECO:0000256" key="1">
    <source>
        <dbReference type="ARBA" id="ARBA00018672"/>
    </source>
</evidence>
<feature type="DNA-binding region" description="OmpR/PhoB-type" evidence="9">
    <location>
        <begin position="126"/>
        <end position="222"/>
    </location>
</feature>
<evidence type="ECO:0000256" key="5">
    <source>
        <dbReference type="ARBA" id="ARBA00023125"/>
    </source>
</evidence>
<keyword evidence="6" id="KW-0804">Transcription</keyword>
<dbReference type="SMART" id="SM00448">
    <property type="entry name" value="REC"/>
    <property type="match status" value="1"/>
</dbReference>
<evidence type="ECO:0000256" key="3">
    <source>
        <dbReference type="ARBA" id="ARBA00023012"/>
    </source>
</evidence>
<dbReference type="Gene3D" id="6.10.250.690">
    <property type="match status" value="1"/>
</dbReference>
<evidence type="ECO:0000256" key="6">
    <source>
        <dbReference type="ARBA" id="ARBA00023163"/>
    </source>
</evidence>
<keyword evidence="3" id="KW-0902">Two-component regulatory system</keyword>
<reference evidence="12 13" key="1">
    <citation type="submission" date="2016-11" db="EMBL/GenBank/DDBJ databases">
        <authorList>
            <person name="Jaros S."/>
            <person name="Januszkiewicz K."/>
            <person name="Wedrychowicz H."/>
        </authorList>
    </citation>
    <scope>NUCLEOTIDE SEQUENCE [LARGE SCALE GENOMIC DNA]</scope>
    <source>
        <strain evidence="12 13">DSM 15930</strain>
    </source>
</reference>
<dbReference type="GO" id="GO:0032993">
    <property type="term" value="C:protein-DNA complex"/>
    <property type="evidence" value="ECO:0007669"/>
    <property type="project" value="TreeGrafter"/>
</dbReference>
<dbReference type="Pfam" id="PF00072">
    <property type="entry name" value="Response_reg"/>
    <property type="match status" value="1"/>
</dbReference>
<dbReference type="GO" id="GO:0000156">
    <property type="term" value="F:phosphorelay response regulator activity"/>
    <property type="evidence" value="ECO:0007669"/>
    <property type="project" value="TreeGrafter"/>
</dbReference>
<dbReference type="Gene3D" id="1.10.10.10">
    <property type="entry name" value="Winged helix-like DNA-binding domain superfamily/Winged helix DNA-binding domain"/>
    <property type="match status" value="1"/>
</dbReference>
<evidence type="ECO:0000256" key="4">
    <source>
        <dbReference type="ARBA" id="ARBA00023015"/>
    </source>
</evidence>
<dbReference type="InterPro" id="IPR001789">
    <property type="entry name" value="Sig_transdc_resp-reg_receiver"/>
</dbReference>
<dbReference type="PROSITE" id="PS50110">
    <property type="entry name" value="RESPONSE_REGULATORY"/>
    <property type="match status" value="1"/>
</dbReference>
<dbReference type="SUPFAM" id="SSF52172">
    <property type="entry name" value="CheY-like"/>
    <property type="match status" value="1"/>
</dbReference>
<evidence type="ECO:0000256" key="7">
    <source>
        <dbReference type="ARBA" id="ARBA00024867"/>
    </source>
</evidence>
<dbReference type="GO" id="GO:0000976">
    <property type="term" value="F:transcription cis-regulatory region binding"/>
    <property type="evidence" value="ECO:0007669"/>
    <property type="project" value="TreeGrafter"/>
</dbReference>
<dbReference type="InterPro" id="IPR036388">
    <property type="entry name" value="WH-like_DNA-bd_sf"/>
</dbReference>
<dbReference type="GO" id="GO:0005829">
    <property type="term" value="C:cytosol"/>
    <property type="evidence" value="ECO:0007669"/>
    <property type="project" value="TreeGrafter"/>
</dbReference>
<dbReference type="OrthoDB" id="9790442at2"/>
<dbReference type="InterPro" id="IPR001867">
    <property type="entry name" value="OmpR/PhoB-type_DNA-bd"/>
</dbReference>
<comment type="function">
    <text evidence="7">May play the central regulatory role in sporulation. It may be an element of the effector pathway responsible for the activation of sporulation genes in response to nutritional stress. Spo0A may act in concert with spo0H (a sigma factor) to control the expression of some genes that are critical to the sporulation process.</text>
</comment>
<dbReference type="CDD" id="cd00383">
    <property type="entry name" value="trans_reg_C"/>
    <property type="match status" value="1"/>
</dbReference>
<name>A0A1M7MKJ7_9FIRM</name>
<dbReference type="FunFam" id="3.40.50.2300:FF:000001">
    <property type="entry name" value="DNA-binding response regulator PhoB"/>
    <property type="match status" value="1"/>
</dbReference>
<dbReference type="RefSeq" id="WP_073290455.1">
    <property type="nucleotide sequence ID" value="NZ_FRCP01000021.1"/>
</dbReference>
<gene>
    <name evidence="12" type="ORF">SAMN02746066_03889</name>
</gene>
<proteinExistence type="predicted"/>
<dbReference type="GO" id="GO:0006355">
    <property type="term" value="P:regulation of DNA-templated transcription"/>
    <property type="evidence" value="ECO:0007669"/>
    <property type="project" value="InterPro"/>
</dbReference>
<dbReference type="STRING" id="1120996.SAMN02746066_03889"/>
<evidence type="ECO:0000313" key="13">
    <source>
        <dbReference type="Proteomes" id="UP000184038"/>
    </source>
</evidence>
<dbReference type="Pfam" id="PF00486">
    <property type="entry name" value="Trans_reg_C"/>
    <property type="match status" value="1"/>
</dbReference>
<dbReference type="PROSITE" id="PS51755">
    <property type="entry name" value="OMPR_PHOB"/>
    <property type="match status" value="1"/>
</dbReference>
<dbReference type="PANTHER" id="PTHR48111:SF73">
    <property type="entry name" value="ALKALINE PHOSPHATASE SYNTHESIS TRANSCRIPTIONAL REGULATORY PROTEIN PHOP"/>
    <property type="match status" value="1"/>
</dbReference>
<dbReference type="EMBL" id="FRCP01000021">
    <property type="protein sequence ID" value="SHM91377.1"/>
    <property type="molecule type" value="Genomic_DNA"/>
</dbReference>
<protein>
    <recommendedName>
        <fullName evidence="1">Stage 0 sporulation protein A homolog</fullName>
    </recommendedName>
</protein>
<evidence type="ECO:0000256" key="2">
    <source>
        <dbReference type="ARBA" id="ARBA00022553"/>
    </source>
</evidence>
<keyword evidence="5 9" id="KW-0238">DNA-binding</keyword>
<dbReference type="InterPro" id="IPR011006">
    <property type="entry name" value="CheY-like_superfamily"/>
</dbReference>